<dbReference type="RefSeq" id="WP_075077953.1">
    <property type="nucleotide sequence ID" value="NZ_BDCO01000002.1"/>
</dbReference>
<dbReference type="STRING" id="690879.TSACC_2499"/>
<dbReference type="PROSITE" id="PS51257">
    <property type="entry name" value="PROKAR_LIPOPROTEIN"/>
    <property type="match status" value="1"/>
</dbReference>
<reference evidence="3" key="1">
    <citation type="journal article" date="2017" name="Genome Announc.">
        <title>Draft Genome Sequence of Terrimicrobium sacchariphilum NM-5T, a Facultative Anaerobic Soil Bacterium of the Class Spartobacteria.</title>
        <authorList>
            <person name="Qiu Y.L."/>
            <person name="Tourlousse D.M."/>
            <person name="Matsuura N."/>
            <person name="Ohashi A."/>
            <person name="Sekiguchi Y."/>
        </authorList>
    </citation>
    <scope>NUCLEOTIDE SEQUENCE [LARGE SCALE GENOMIC DNA]</scope>
    <source>
        <strain evidence="3">NM-5</strain>
    </source>
</reference>
<dbReference type="InParanoid" id="A0A146G3S9"/>
<dbReference type="OrthoDB" id="191411at2"/>
<accession>A0A146G3S9</accession>
<dbReference type="AlphaFoldDB" id="A0A146G3S9"/>
<dbReference type="Proteomes" id="UP000076023">
    <property type="component" value="Unassembled WGS sequence"/>
</dbReference>
<protein>
    <submittedName>
        <fullName evidence="2">Uncharacterized protein</fullName>
    </submittedName>
</protein>
<comment type="caution">
    <text evidence="2">The sequence shown here is derived from an EMBL/GenBank/DDBJ whole genome shotgun (WGS) entry which is preliminary data.</text>
</comment>
<feature type="chain" id="PRO_5007524599" evidence="1">
    <location>
        <begin position="25"/>
        <end position="176"/>
    </location>
</feature>
<evidence type="ECO:0000256" key="1">
    <source>
        <dbReference type="SAM" id="SignalP"/>
    </source>
</evidence>
<evidence type="ECO:0000313" key="2">
    <source>
        <dbReference type="EMBL" id="GAT32102.1"/>
    </source>
</evidence>
<name>A0A146G3S9_TERSA</name>
<evidence type="ECO:0000313" key="3">
    <source>
        <dbReference type="Proteomes" id="UP000076023"/>
    </source>
</evidence>
<organism evidence="2 3">
    <name type="scientific">Terrimicrobium sacchariphilum</name>
    <dbReference type="NCBI Taxonomy" id="690879"/>
    <lineage>
        <taxon>Bacteria</taxon>
        <taxon>Pseudomonadati</taxon>
        <taxon>Verrucomicrobiota</taxon>
        <taxon>Terrimicrobiia</taxon>
        <taxon>Terrimicrobiales</taxon>
        <taxon>Terrimicrobiaceae</taxon>
        <taxon>Terrimicrobium</taxon>
    </lineage>
</organism>
<gene>
    <name evidence="2" type="ORF">TSACC_2499</name>
</gene>
<keyword evidence="3" id="KW-1185">Reference proteome</keyword>
<dbReference type="EMBL" id="BDCO01000002">
    <property type="protein sequence ID" value="GAT32102.1"/>
    <property type="molecule type" value="Genomic_DNA"/>
</dbReference>
<proteinExistence type="predicted"/>
<feature type="signal peptide" evidence="1">
    <location>
        <begin position="1"/>
        <end position="24"/>
    </location>
</feature>
<keyword evidence="1" id="KW-0732">Signal</keyword>
<sequence length="176" mass="20500">MTSLRRFLFLCLAAAFLACGSAHAVEEIKVPFNFTWGESSQRLEDSMKRVQASVVERKQVQNRLCLVVEGIPQKLLQRALFYFDNDSLNEIELHYGDPNWDSTQYGNFFDQTRRNIEGKYGIGRVIARQKTRESDVLQTLIGYQWTQNATSLSLYYYTAERDANSYRLLSLHYRGY</sequence>